<dbReference type="InterPro" id="IPR044240">
    <property type="entry name" value="STR4-like"/>
</dbReference>
<evidence type="ECO:0000256" key="6">
    <source>
        <dbReference type="ARBA" id="ARBA00022989"/>
    </source>
</evidence>
<evidence type="ECO:0000256" key="11">
    <source>
        <dbReference type="SAM" id="MobiDB-lite"/>
    </source>
</evidence>
<keyword evidence="6" id="KW-1133">Transmembrane helix</keyword>
<dbReference type="FunFam" id="3.40.250.10:FF:000044">
    <property type="entry name" value="Rhodanese-like domain-containing protein 4, chloroplastic"/>
    <property type="match status" value="1"/>
</dbReference>
<feature type="compositionally biased region" description="Polar residues" evidence="11">
    <location>
        <begin position="416"/>
        <end position="436"/>
    </location>
</feature>
<comment type="subcellular location">
    <subcellularLocation>
        <location evidence="1">Plastid</location>
        <location evidence="1">Chloroplast thylakoid membrane</location>
        <topology evidence="1">Multi-pass membrane protein</topology>
    </subcellularLocation>
</comment>
<evidence type="ECO:0000313" key="12">
    <source>
        <dbReference type="EMBL" id="JAT58063.1"/>
    </source>
</evidence>
<comment type="function">
    <text evidence="8">Rhodanese domain-containing protein required for anchoring ferredoxin--NADP reductase to the thylakoid membranes and sustaining efficient linear electron flow (LEF).</text>
</comment>
<name>A0A1D1YTR8_9ARAE</name>
<dbReference type="GO" id="GO:0009535">
    <property type="term" value="C:chloroplast thylakoid membrane"/>
    <property type="evidence" value="ECO:0007669"/>
    <property type="project" value="UniProtKB-SubCell"/>
</dbReference>
<keyword evidence="4" id="KW-0812">Transmembrane</keyword>
<keyword evidence="5" id="KW-0809">Transit peptide</keyword>
<feature type="region of interest" description="Disordered" evidence="11">
    <location>
        <begin position="375"/>
        <end position="457"/>
    </location>
</feature>
<protein>
    <recommendedName>
        <fullName evidence="10">Protein THYLAKOID RHODANESE-LIKE, chloroplastic</fullName>
    </recommendedName>
</protein>
<comment type="subunit">
    <text evidence="9">Component of high molecular weight thylakoid LFNRs-containing protein complexes containing LIR1, LFNR1, LFNR2, TIC62 and TROL proteins.</text>
</comment>
<dbReference type="SUPFAM" id="SSF52821">
    <property type="entry name" value="Rhodanese/Cell cycle control phosphatase"/>
    <property type="match status" value="1"/>
</dbReference>
<dbReference type="PANTHER" id="PTHR47377">
    <property type="entry name" value="RHODANESE-LIKE DOMAIN-CONTAINING PROTEIN 4, CHLOROPLASTIC"/>
    <property type="match status" value="1"/>
</dbReference>
<dbReference type="Gene3D" id="3.40.250.10">
    <property type="entry name" value="Rhodanese-like domain"/>
    <property type="match status" value="1"/>
</dbReference>
<accession>A0A1D1YTR8</accession>
<dbReference type="AlphaFoldDB" id="A0A1D1YTR8"/>
<keyword evidence="3" id="KW-0934">Plastid</keyword>
<evidence type="ECO:0000256" key="8">
    <source>
        <dbReference type="ARBA" id="ARBA00058574"/>
    </source>
</evidence>
<feature type="compositionally biased region" description="Polar residues" evidence="11">
    <location>
        <begin position="376"/>
        <end position="393"/>
    </location>
</feature>
<keyword evidence="7" id="KW-0472">Membrane</keyword>
<evidence type="ECO:0000256" key="1">
    <source>
        <dbReference type="ARBA" id="ARBA00004454"/>
    </source>
</evidence>
<dbReference type="PANTHER" id="PTHR47377:SF1">
    <property type="entry name" value="RHODANESE-LIKE DOMAIN-CONTAINING PROTEIN 4, CHLOROPLASTIC"/>
    <property type="match status" value="1"/>
</dbReference>
<keyword evidence="2" id="KW-0150">Chloroplast</keyword>
<evidence type="ECO:0000256" key="10">
    <source>
        <dbReference type="ARBA" id="ARBA00070712"/>
    </source>
</evidence>
<dbReference type="InterPro" id="IPR036873">
    <property type="entry name" value="Rhodanese-like_dom_sf"/>
</dbReference>
<evidence type="ECO:0000256" key="2">
    <source>
        <dbReference type="ARBA" id="ARBA00022528"/>
    </source>
</evidence>
<reference evidence="12" key="1">
    <citation type="submission" date="2015-07" db="EMBL/GenBank/DDBJ databases">
        <title>Transcriptome Assembly of Anthurium amnicola.</title>
        <authorList>
            <person name="Suzuki J."/>
        </authorList>
    </citation>
    <scope>NUCLEOTIDE SEQUENCE</scope>
</reference>
<evidence type="ECO:0000256" key="4">
    <source>
        <dbReference type="ARBA" id="ARBA00022692"/>
    </source>
</evidence>
<dbReference type="EMBL" id="GDJX01009873">
    <property type="protein sequence ID" value="JAT58063.1"/>
    <property type="molecule type" value="Transcribed_RNA"/>
</dbReference>
<sequence length="457" mass="48403">MEVLNAARIAPASFHRPPASSAEKRPEPRKLLPLNLPKVSTFDAEAPGLADGVPRRLRGGLALLSSVLGCGGLARALTYEEALQQSLGTSTSFRVGSYDIDVGEVLDGFLRFASENPVIVRGGAAVLAVSLILSQVVKKSKPWGVESAKVAYDKLSEDAGAQLLDIRELKDFKEVGSPDLRKLKKRAVSITYRGDDKPGFLKKLSVKFKDPGNTTLFILDKFDGNSELVAELATTNGFKAAFVVKGGAEGTRGWVNSGLPWSPPKKTLDIGDLTDSISGALAEGIGGLPVTVGLAAVTGLGFLAFSEMETVLQLLGSAALIQFITKKLLFAEDRKATLQQLDEFLNTKVAPKELVDEIKMIGKAFLPDSTDVKASLSASADPSTGTTSVTQAEKTGDVPKVNPELKVETAAEPPQEINSVPNAEVSSESISGTSRPLSPYPYYPDFKPPSSPSPSPP</sequence>
<proteinExistence type="predicted"/>
<gene>
    <name evidence="12" type="primary">STR4_2</name>
    <name evidence="12" type="ORF">g.65943</name>
</gene>
<evidence type="ECO:0000256" key="5">
    <source>
        <dbReference type="ARBA" id="ARBA00022946"/>
    </source>
</evidence>
<evidence type="ECO:0000256" key="9">
    <source>
        <dbReference type="ARBA" id="ARBA00064364"/>
    </source>
</evidence>
<feature type="compositionally biased region" description="Pro residues" evidence="11">
    <location>
        <begin position="438"/>
        <end position="457"/>
    </location>
</feature>
<evidence type="ECO:0000256" key="3">
    <source>
        <dbReference type="ARBA" id="ARBA00022640"/>
    </source>
</evidence>
<evidence type="ECO:0000256" key="7">
    <source>
        <dbReference type="ARBA" id="ARBA00023136"/>
    </source>
</evidence>
<organism evidence="12">
    <name type="scientific">Anthurium amnicola</name>
    <dbReference type="NCBI Taxonomy" id="1678845"/>
    <lineage>
        <taxon>Eukaryota</taxon>
        <taxon>Viridiplantae</taxon>
        <taxon>Streptophyta</taxon>
        <taxon>Embryophyta</taxon>
        <taxon>Tracheophyta</taxon>
        <taxon>Spermatophyta</taxon>
        <taxon>Magnoliopsida</taxon>
        <taxon>Liliopsida</taxon>
        <taxon>Araceae</taxon>
        <taxon>Pothoideae</taxon>
        <taxon>Potheae</taxon>
        <taxon>Anthurium</taxon>
    </lineage>
</organism>